<dbReference type="GO" id="GO:0004386">
    <property type="term" value="F:helicase activity"/>
    <property type="evidence" value="ECO:0007669"/>
    <property type="project" value="UniProtKB-KW"/>
</dbReference>
<keyword evidence="2" id="KW-0067">ATP-binding</keyword>
<proteinExistence type="predicted"/>
<dbReference type="AlphaFoldDB" id="A0A6C0H0V4"/>
<sequence>MNNYKLKMGDQEITNMLIDIAGFQRLPTNININEYQIDESESLYFMEKRIYDYINLIDNFNKLIHDKVKIKLILNNILKIIDEYPNEINNSFKILWEYIINDDKSEKIIIENINKIKHKIINNEIKLQIDNDIRNSKKIKPLVKKLLNIGIEFINKYETNFNYLTKIDQLKYLKTTEDKKKYIEILDTFIKNINFNNNSDSLISNFYEYIRKITDNKIRNDFFNEFMLNTIKEIKKVNKIQYQNILVQLYLYVKNNEKNQFINPLINKYFENNNLNWFSYQIQEMSDILYPHWNYKVKDFQLDPWQRECLKNIDQKNNILLSAPTSAGKTLLSTYAINKYKKIIYIVPSNALAYQLTGIIIASLLDIEKKIGIEKKNVRIIIDTFDYSINNSTDNIIIGTPKEIYKYINKNNINQDFDYIILDEFHNISYDNGKYYEYILKYGGFNKIPVMCLSATIPNFEEVYDWLKNILYGNIYGVNEKRRFFNQKRLIIKDKKLVTINPIQKLKKETIKSIEFTHIGLYPKEVLKLHNDLNLKIINENDRKFVKLDDIHKLECDIFNYIKNNDILLDKLVNNDNGKDIESDQLSLYELYIFLKNCNSSMKPMLIFKMNSEKSLEIYNNLINLMVDYNKLVYDNYDDDQIIIQEYFNKLNIQLEKIKLREEENIDDIQNLLRETIFNSEIKEKLKKFYDDYEKYCTLKVSNDNISSYMYQKDIDNFNKKYGADITVNKIIELRKEFTHTEWLKCNQSSISLRGKTYTHPKTLITNFSIPPEEMRKIKNKINREIQRELKIYSNNITLSEEFDIYSLKNLDTLSYDHPYIRGIECGLLCYNKLCNPALQRISQQLINKYPFITLSDSSLAVGINYPIKTVMLLGGLKGEPIEDLENSLAHQAIGRAGRRGLDKEGIIIYNGLNLDNILVQKYKKIVPNNISIMEELVENDSYEMKHFIITGERLEKKQEPIKISEIIKEISLPIKKEENIIFDSWEEYL</sequence>
<dbReference type="Pfam" id="PF00270">
    <property type="entry name" value="DEAD"/>
    <property type="match status" value="1"/>
</dbReference>
<dbReference type="PANTHER" id="PTHR44533:SF4">
    <property type="entry name" value="DEAD_H RNA HELICASE, PUTATIVE-RELATED"/>
    <property type="match status" value="1"/>
</dbReference>
<evidence type="ECO:0000256" key="1">
    <source>
        <dbReference type="ARBA" id="ARBA00022801"/>
    </source>
</evidence>
<accession>A0A6C0H0V4</accession>
<keyword evidence="1" id="KW-0378">Hydrolase</keyword>
<dbReference type="InterPro" id="IPR014001">
    <property type="entry name" value="Helicase_ATP-bd"/>
</dbReference>
<dbReference type="PANTHER" id="PTHR44533">
    <property type="entry name" value="DEAD/H RNA HELICASE, PUTATIVE-RELATED"/>
    <property type="match status" value="1"/>
</dbReference>
<evidence type="ECO:0000256" key="2">
    <source>
        <dbReference type="ARBA" id="ARBA00022806"/>
    </source>
</evidence>
<dbReference type="GO" id="GO:0005524">
    <property type="term" value="F:ATP binding"/>
    <property type="evidence" value="ECO:0007669"/>
    <property type="project" value="InterPro"/>
</dbReference>
<dbReference type="SMART" id="SM00487">
    <property type="entry name" value="DEXDc"/>
    <property type="match status" value="1"/>
</dbReference>
<dbReference type="InterPro" id="IPR052431">
    <property type="entry name" value="SKI2_subfamily_helicases"/>
</dbReference>
<feature type="domain" description="Helicase ATP-binding" evidence="3">
    <location>
        <begin position="310"/>
        <end position="475"/>
    </location>
</feature>
<name>A0A6C0H0V4_9ZZZZ</name>
<keyword evidence="2" id="KW-0347">Helicase</keyword>
<dbReference type="SUPFAM" id="SSF52540">
    <property type="entry name" value="P-loop containing nucleoside triphosphate hydrolases"/>
    <property type="match status" value="2"/>
</dbReference>
<evidence type="ECO:0000259" key="3">
    <source>
        <dbReference type="PROSITE" id="PS51192"/>
    </source>
</evidence>
<dbReference type="GO" id="GO:0003676">
    <property type="term" value="F:nucleic acid binding"/>
    <property type="evidence" value="ECO:0007669"/>
    <property type="project" value="InterPro"/>
</dbReference>
<dbReference type="InterPro" id="IPR011545">
    <property type="entry name" value="DEAD/DEAH_box_helicase_dom"/>
</dbReference>
<protein>
    <recommendedName>
        <fullName evidence="3">Helicase ATP-binding domain-containing protein</fullName>
    </recommendedName>
</protein>
<dbReference type="InterPro" id="IPR027417">
    <property type="entry name" value="P-loop_NTPase"/>
</dbReference>
<dbReference type="Gene3D" id="3.40.50.300">
    <property type="entry name" value="P-loop containing nucleotide triphosphate hydrolases"/>
    <property type="match status" value="2"/>
</dbReference>
<keyword evidence="2" id="KW-0547">Nucleotide-binding</keyword>
<dbReference type="GO" id="GO:0005737">
    <property type="term" value="C:cytoplasm"/>
    <property type="evidence" value="ECO:0007669"/>
    <property type="project" value="TreeGrafter"/>
</dbReference>
<dbReference type="EMBL" id="MN739837">
    <property type="protein sequence ID" value="QHT74069.1"/>
    <property type="molecule type" value="Genomic_DNA"/>
</dbReference>
<organism evidence="4">
    <name type="scientific">viral metagenome</name>
    <dbReference type="NCBI Taxonomy" id="1070528"/>
    <lineage>
        <taxon>unclassified sequences</taxon>
        <taxon>metagenomes</taxon>
        <taxon>organismal metagenomes</taxon>
    </lineage>
</organism>
<dbReference type="GO" id="GO:0016787">
    <property type="term" value="F:hydrolase activity"/>
    <property type="evidence" value="ECO:0007669"/>
    <property type="project" value="UniProtKB-KW"/>
</dbReference>
<reference evidence="4" key="1">
    <citation type="journal article" date="2020" name="Nature">
        <title>Giant virus diversity and host interactions through global metagenomics.</title>
        <authorList>
            <person name="Schulz F."/>
            <person name="Roux S."/>
            <person name="Paez-Espino D."/>
            <person name="Jungbluth S."/>
            <person name="Walsh D.A."/>
            <person name="Denef V.J."/>
            <person name="McMahon K.D."/>
            <person name="Konstantinidis K.T."/>
            <person name="Eloe-Fadrosh E.A."/>
            <person name="Kyrpides N.C."/>
            <person name="Woyke T."/>
        </authorList>
    </citation>
    <scope>NUCLEOTIDE SEQUENCE</scope>
    <source>
        <strain evidence="4">GVMAG-M-3300023179-4</strain>
    </source>
</reference>
<evidence type="ECO:0000313" key="4">
    <source>
        <dbReference type="EMBL" id="QHT74069.1"/>
    </source>
</evidence>
<dbReference type="PROSITE" id="PS51192">
    <property type="entry name" value="HELICASE_ATP_BIND_1"/>
    <property type="match status" value="1"/>
</dbReference>